<sequence>MSWLYGKEERETNNSAEQIVNAKLLDREKRSHTSTTSFAMNTPINPHPYYGPASIDSTLSKDTLSDVTVANSAESSFRSNSNCC</sequence>
<evidence type="ECO:0000313" key="2">
    <source>
        <dbReference type="EMBL" id="CAD5332882.1"/>
    </source>
</evidence>
<protein>
    <submittedName>
        <fullName evidence="2">(thale cress) hypothetical protein</fullName>
    </submittedName>
</protein>
<reference evidence="2 3" key="1">
    <citation type="submission" date="2020-09" db="EMBL/GenBank/DDBJ databases">
        <authorList>
            <person name="Ashkenazy H."/>
        </authorList>
    </citation>
    <scope>NUCLEOTIDE SEQUENCE [LARGE SCALE GENOMIC DNA]</scope>
    <source>
        <strain evidence="3">cv. Cdm-0</strain>
    </source>
</reference>
<feature type="compositionally biased region" description="Basic and acidic residues" evidence="1">
    <location>
        <begin position="1"/>
        <end position="12"/>
    </location>
</feature>
<dbReference type="AlphaFoldDB" id="A0A7G2FAV0"/>
<dbReference type="EMBL" id="LR881470">
    <property type="protein sequence ID" value="CAD5332882.1"/>
    <property type="molecule type" value="Genomic_DNA"/>
</dbReference>
<name>A0A7G2FAV0_ARATH</name>
<evidence type="ECO:0000256" key="1">
    <source>
        <dbReference type="SAM" id="MobiDB-lite"/>
    </source>
</evidence>
<proteinExistence type="predicted"/>
<feature type="region of interest" description="Disordered" evidence="1">
    <location>
        <begin position="25"/>
        <end position="53"/>
    </location>
</feature>
<dbReference type="Proteomes" id="UP000516314">
    <property type="component" value="Chromosome 5"/>
</dbReference>
<evidence type="ECO:0000313" key="3">
    <source>
        <dbReference type="Proteomes" id="UP000516314"/>
    </source>
</evidence>
<gene>
    <name evidence="2" type="ORF">AT9943_LOCUS20266</name>
</gene>
<organism evidence="2 3">
    <name type="scientific">Arabidopsis thaliana</name>
    <name type="common">Mouse-ear cress</name>
    <dbReference type="NCBI Taxonomy" id="3702"/>
    <lineage>
        <taxon>Eukaryota</taxon>
        <taxon>Viridiplantae</taxon>
        <taxon>Streptophyta</taxon>
        <taxon>Embryophyta</taxon>
        <taxon>Tracheophyta</taxon>
        <taxon>Spermatophyta</taxon>
        <taxon>Magnoliopsida</taxon>
        <taxon>eudicotyledons</taxon>
        <taxon>Gunneridae</taxon>
        <taxon>Pentapetalae</taxon>
        <taxon>rosids</taxon>
        <taxon>malvids</taxon>
        <taxon>Brassicales</taxon>
        <taxon>Brassicaceae</taxon>
        <taxon>Camelineae</taxon>
        <taxon>Arabidopsis</taxon>
    </lineage>
</organism>
<feature type="compositionally biased region" description="Polar residues" evidence="1">
    <location>
        <begin position="33"/>
        <end position="44"/>
    </location>
</feature>
<feature type="region of interest" description="Disordered" evidence="1">
    <location>
        <begin position="1"/>
        <end position="20"/>
    </location>
</feature>
<accession>A0A7G2FAV0</accession>